<dbReference type="PANTHER" id="PTHR12378">
    <property type="entry name" value="DESUMOYLATING ISOPEPTIDASE"/>
    <property type="match status" value="1"/>
</dbReference>
<feature type="domain" description="PPPDE" evidence="5">
    <location>
        <begin position="62"/>
        <end position="186"/>
    </location>
</feature>
<feature type="region of interest" description="Disordered" evidence="4">
    <location>
        <begin position="255"/>
        <end position="332"/>
    </location>
</feature>
<organism evidence="6">
    <name type="scientific">Aureoumbra lagunensis</name>
    <dbReference type="NCBI Taxonomy" id="44058"/>
    <lineage>
        <taxon>Eukaryota</taxon>
        <taxon>Sar</taxon>
        <taxon>Stramenopiles</taxon>
        <taxon>Ochrophyta</taxon>
        <taxon>Pelagophyceae</taxon>
        <taxon>Pelagomonadales</taxon>
        <taxon>Aureoumbra</taxon>
    </lineage>
</organism>
<dbReference type="InterPro" id="IPR042266">
    <property type="entry name" value="PPPDE_sf"/>
</dbReference>
<name>A0A7S3NRN1_9STRA</name>
<dbReference type="GO" id="GO:0016579">
    <property type="term" value="P:protein deubiquitination"/>
    <property type="evidence" value="ECO:0007669"/>
    <property type="project" value="TreeGrafter"/>
</dbReference>
<feature type="compositionally biased region" description="Low complexity" evidence="4">
    <location>
        <begin position="11"/>
        <end position="41"/>
    </location>
</feature>
<feature type="region of interest" description="Disordered" evidence="4">
    <location>
        <begin position="1"/>
        <end position="41"/>
    </location>
</feature>
<dbReference type="SMART" id="SM01179">
    <property type="entry name" value="DUF862"/>
    <property type="match status" value="1"/>
</dbReference>
<protein>
    <recommendedName>
        <fullName evidence="5">PPPDE domain-containing protein</fullName>
    </recommendedName>
</protein>
<proteinExistence type="inferred from homology"/>
<feature type="compositionally biased region" description="Acidic residues" evidence="4">
    <location>
        <begin position="256"/>
        <end position="273"/>
    </location>
</feature>
<dbReference type="PROSITE" id="PS51858">
    <property type="entry name" value="PPPDE"/>
    <property type="match status" value="1"/>
</dbReference>
<comment type="similarity">
    <text evidence="1">Belongs to the DeSI family.</text>
</comment>
<evidence type="ECO:0000256" key="2">
    <source>
        <dbReference type="ARBA" id="ARBA00022670"/>
    </source>
</evidence>
<accession>A0A7S3NRN1</accession>
<dbReference type="PANTHER" id="PTHR12378:SF80">
    <property type="entry name" value="IP06716P-RELATED"/>
    <property type="match status" value="1"/>
</dbReference>
<feature type="compositionally biased region" description="Basic and acidic residues" evidence="4">
    <location>
        <begin position="1"/>
        <end position="10"/>
    </location>
</feature>
<evidence type="ECO:0000256" key="3">
    <source>
        <dbReference type="ARBA" id="ARBA00022801"/>
    </source>
</evidence>
<reference evidence="6" key="1">
    <citation type="submission" date="2021-01" db="EMBL/GenBank/DDBJ databases">
        <authorList>
            <person name="Corre E."/>
            <person name="Pelletier E."/>
            <person name="Niang G."/>
            <person name="Scheremetjew M."/>
            <person name="Finn R."/>
            <person name="Kale V."/>
            <person name="Holt S."/>
            <person name="Cochrane G."/>
            <person name="Meng A."/>
            <person name="Brown T."/>
            <person name="Cohen L."/>
        </authorList>
    </citation>
    <scope>NUCLEOTIDE SEQUENCE</scope>
    <source>
        <strain evidence="6">CCMP1510</strain>
    </source>
</reference>
<dbReference type="AlphaFoldDB" id="A0A7S3NRN1"/>
<evidence type="ECO:0000313" key="6">
    <source>
        <dbReference type="EMBL" id="CAE0375048.1"/>
    </source>
</evidence>
<feature type="compositionally biased region" description="Basic and acidic residues" evidence="4">
    <location>
        <begin position="286"/>
        <end position="299"/>
    </location>
</feature>
<dbReference type="InterPro" id="IPR008580">
    <property type="entry name" value="PPPDE_dom"/>
</dbReference>
<evidence type="ECO:0000256" key="1">
    <source>
        <dbReference type="ARBA" id="ARBA00008140"/>
    </source>
</evidence>
<feature type="compositionally biased region" description="Polar residues" evidence="4">
    <location>
        <begin position="300"/>
        <end position="310"/>
    </location>
</feature>
<dbReference type="EMBL" id="HBIJ01023951">
    <property type="protein sequence ID" value="CAE0375048.1"/>
    <property type="molecule type" value="Transcribed_RNA"/>
</dbReference>
<dbReference type="Gene3D" id="3.90.1720.30">
    <property type="entry name" value="PPPDE domains"/>
    <property type="match status" value="1"/>
</dbReference>
<dbReference type="GO" id="GO:0101005">
    <property type="term" value="F:deubiquitinase activity"/>
    <property type="evidence" value="ECO:0007669"/>
    <property type="project" value="TreeGrafter"/>
</dbReference>
<evidence type="ECO:0000256" key="4">
    <source>
        <dbReference type="SAM" id="MobiDB-lite"/>
    </source>
</evidence>
<gene>
    <name evidence="6" type="ORF">ALAG00032_LOCUS15852</name>
</gene>
<keyword evidence="2" id="KW-0645">Protease</keyword>
<dbReference type="GO" id="GO:0006508">
    <property type="term" value="P:proteolysis"/>
    <property type="evidence" value="ECO:0007669"/>
    <property type="project" value="UniProtKB-KW"/>
</dbReference>
<evidence type="ECO:0000259" key="5">
    <source>
        <dbReference type="PROSITE" id="PS51858"/>
    </source>
</evidence>
<dbReference type="Pfam" id="PF05903">
    <property type="entry name" value="Peptidase_C97"/>
    <property type="match status" value="1"/>
</dbReference>
<keyword evidence="3" id="KW-0378">Hydrolase</keyword>
<sequence>MSSESPKEGLRLPSSPRSGLSTPSECGSPCSIGSPPSLRSSNCSSFSRRSFKKKNQGGFPDSTILLNLYDIEGHPFNYSLGKMLSLGIHHSGIQIGRREFAFTLEGIVVTEPHKIPRCKLTHRILITRDATHDQVQNALRELQKTFKPDNYDPLHLNCNHFTQAFCELVGSEKVPSWVNRAPTMAGIFGTKFRLKPARVTAPTIEWNVMLGAHVEAKEEEAAALEEAEEERNENIFLNEHCNRLLSPEYRRNRFSEEEEEGLLDDEFEEDEEPGGTIEDQQIQEQNSERNSKSLREQHSDTGASTSTTDETPVYPITPRTQDNHKIPFNQVTPPPEISPCWCRALQDIDDHICSDDDDVDAGSIEKSPYDVHKFFNQRKVISASRITALGD</sequence>